<dbReference type="AlphaFoldDB" id="A0A366EII6"/>
<reference evidence="1 2" key="1">
    <citation type="submission" date="2018-06" db="EMBL/GenBank/DDBJ databases">
        <title>Freshwater and sediment microbial communities from various areas in North America, analyzing microbe dynamics in response to fracking.</title>
        <authorList>
            <person name="Lamendella R."/>
        </authorList>
    </citation>
    <scope>NUCLEOTIDE SEQUENCE [LARGE SCALE GENOMIC DNA]</scope>
    <source>
        <strain evidence="1 2">97B</strain>
    </source>
</reference>
<sequence>MDHSFIDYHKIYQALQSSISSVSGEEGGAIQAGLEEATKNLDQAFQYEWLRKKRIYD</sequence>
<evidence type="ECO:0000313" key="2">
    <source>
        <dbReference type="Proteomes" id="UP000252118"/>
    </source>
</evidence>
<protein>
    <submittedName>
        <fullName evidence="1">Uncharacterized protein</fullName>
    </submittedName>
</protein>
<dbReference type="EMBL" id="QNRJ01000016">
    <property type="protein sequence ID" value="RBP02227.1"/>
    <property type="molecule type" value="Genomic_DNA"/>
</dbReference>
<proteinExistence type="predicted"/>
<gene>
    <name evidence="1" type="ORF">DET59_1162</name>
</gene>
<name>A0A366EII6_9BACI</name>
<accession>A0A366EII6</accession>
<evidence type="ECO:0000313" key="1">
    <source>
        <dbReference type="EMBL" id="RBP02227.1"/>
    </source>
</evidence>
<comment type="caution">
    <text evidence="1">The sequence shown here is derived from an EMBL/GenBank/DDBJ whole genome shotgun (WGS) entry which is preliminary data.</text>
</comment>
<dbReference type="RefSeq" id="WP_181778203.1">
    <property type="nucleotide sequence ID" value="NZ_QNRJ01000016.1"/>
</dbReference>
<organism evidence="1 2">
    <name type="scientific">Rossellomorea aquimaris</name>
    <dbReference type="NCBI Taxonomy" id="189382"/>
    <lineage>
        <taxon>Bacteria</taxon>
        <taxon>Bacillati</taxon>
        <taxon>Bacillota</taxon>
        <taxon>Bacilli</taxon>
        <taxon>Bacillales</taxon>
        <taxon>Bacillaceae</taxon>
        <taxon>Rossellomorea</taxon>
    </lineage>
</organism>
<dbReference type="Proteomes" id="UP000252118">
    <property type="component" value="Unassembled WGS sequence"/>
</dbReference>